<evidence type="ECO:0000313" key="3">
    <source>
        <dbReference type="Proteomes" id="UP001428341"/>
    </source>
</evidence>
<evidence type="ECO:0008006" key="4">
    <source>
        <dbReference type="Google" id="ProtNLM"/>
    </source>
</evidence>
<evidence type="ECO:0000256" key="1">
    <source>
        <dbReference type="SAM" id="MobiDB-lite"/>
    </source>
</evidence>
<dbReference type="InterPro" id="IPR034577">
    <property type="entry name" value="NIMIN-2"/>
</dbReference>
<dbReference type="Proteomes" id="UP001428341">
    <property type="component" value="Unassembled WGS sequence"/>
</dbReference>
<comment type="caution">
    <text evidence="2">The sequence shown here is derived from an EMBL/GenBank/DDBJ whole genome shotgun (WGS) entry which is preliminary data.</text>
</comment>
<protein>
    <recommendedName>
        <fullName evidence="4">Protein NIM1-INTERACTING 2-like</fullName>
    </recommendedName>
</protein>
<sequence>MSDGKGTEPEKRKAGPSDVAGGSQKRPRDGSREETAVTEEEVEEFFAILRRIHVAVNYFKSNNGGNCHLTEGRSVASQLEINDTDDTVKAAEDVKVNTGFDLNADPDTDPDPGPV</sequence>
<dbReference type="EMBL" id="JBCGBO010000007">
    <property type="protein sequence ID" value="KAK9188440.1"/>
    <property type="molecule type" value="Genomic_DNA"/>
</dbReference>
<dbReference type="AlphaFoldDB" id="A0AAP0LZA0"/>
<name>A0AAP0LZA0_9ROSI</name>
<feature type="compositionally biased region" description="Basic and acidic residues" evidence="1">
    <location>
        <begin position="26"/>
        <end position="35"/>
    </location>
</feature>
<dbReference type="PANTHER" id="PTHR35735">
    <property type="entry name" value="PROTEIN NIM1-INTERACTING 2"/>
    <property type="match status" value="1"/>
</dbReference>
<evidence type="ECO:0000313" key="2">
    <source>
        <dbReference type="EMBL" id="KAK9188440.1"/>
    </source>
</evidence>
<keyword evidence="3" id="KW-1185">Reference proteome</keyword>
<accession>A0AAP0LZA0</accession>
<reference evidence="2 3" key="1">
    <citation type="submission" date="2024-05" db="EMBL/GenBank/DDBJ databases">
        <title>Haplotype-resolved chromosome-level genome assembly of Huyou (Citrus changshanensis).</title>
        <authorList>
            <person name="Miao C."/>
            <person name="Chen W."/>
            <person name="Wu Y."/>
            <person name="Wang L."/>
            <person name="Zhao S."/>
            <person name="Grierson D."/>
            <person name="Xu C."/>
            <person name="Chen K."/>
        </authorList>
    </citation>
    <scope>NUCLEOTIDE SEQUENCE [LARGE SCALE GENOMIC DNA]</scope>
    <source>
        <strain evidence="2">01-14</strain>
        <tissue evidence="2">Leaf</tissue>
    </source>
</reference>
<dbReference type="PANTHER" id="PTHR35735:SF4">
    <property type="entry name" value="PROTEIN NIM1-INTERACTING 2"/>
    <property type="match status" value="1"/>
</dbReference>
<proteinExistence type="predicted"/>
<dbReference type="GO" id="GO:0010112">
    <property type="term" value="P:regulation of systemic acquired resistance"/>
    <property type="evidence" value="ECO:0007669"/>
    <property type="project" value="InterPro"/>
</dbReference>
<feature type="region of interest" description="Disordered" evidence="1">
    <location>
        <begin position="1"/>
        <end position="40"/>
    </location>
</feature>
<feature type="compositionally biased region" description="Basic and acidic residues" evidence="1">
    <location>
        <begin position="1"/>
        <end position="15"/>
    </location>
</feature>
<gene>
    <name evidence="2" type="ORF">WN944_019843</name>
</gene>
<organism evidence="2 3">
    <name type="scientific">Citrus x changshan-huyou</name>
    <dbReference type="NCBI Taxonomy" id="2935761"/>
    <lineage>
        <taxon>Eukaryota</taxon>
        <taxon>Viridiplantae</taxon>
        <taxon>Streptophyta</taxon>
        <taxon>Embryophyta</taxon>
        <taxon>Tracheophyta</taxon>
        <taxon>Spermatophyta</taxon>
        <taxon>Magnoliopsida</taxon>
        <taxon>eudicotyledons</taxon>
        <taxon>Gunneridae</taxon>
        <taxon>Pentapetalae</taxon>
        <taxon>rosids</taxon>
        <taxon>malvids</taxon>
        <taxon>Sapindales</taxon>
        <taxon>Rutaceae</taxon>
        <taxon>Aurantioideae</taxon>
        <taxon>Citrus</taxon>
    </lineage>
</organism>